<gene>
    <name evidence="1" type="ORF">NBR_LOCUS6133</name>
</gene>
<dbReference type="Proteomes" id="UP000271162">
    <property type="component" value="Unassembled WGS sequence"/>
</dbReference>
<proteinExistence type="predicted"/>
<reference evidence="3" key="1">
    <citation type="submission" date="2017-02" db="UniProtKB">
        <authorList>
            <consortium name="WormBaseParasite"/>
        </authorList>
    </citation>
    <scope>IDENTIFICATION</scope>
</reference>
<protein>
    <submittedName>
        <fullName evidence="3">Carbamoyl-phosphate synthase (glutamine-hydrolyzing)</fullName>
    </submittedName>
</protein>
<evidence type="ECO:0000313" key="2">
    <source>
        <dbReference type="Proteomes" id="UP000271162"/>
    </source>
</evidence>
<sequence length="126" mass="14161">MQLLPQPTIVNVCQDAVNDSTQPRSPFDSCRDHQHDGEKAVPTFAAIKEVDIPPTESDEVPSIKGYSHGAECGQGDADWVGSTFHGERASDITVGVLQYLVREEFKRFRQIPEFFKENDKVQQITR</sequence>
<organism evidence="3">
    <name type="scientific">Nippostrongylus brasiliensis</name>
    <name type="common">Rat hookworm</name>
    <dbReference type="NCBI Taxonomy" id="27835"/>
    <lineage>
        <taxon>Eukaryota</taxon>
        <taxon>Metazoa</taxon>
        <taxon>Ecdysozoa</taxon>
        <taxon>Nematoda</taxon>
        <taxon>Chromadorea</taxon>
        <taxon>Rhabditida</taxon>
        <taxon>Rhabditina</taxon>
        <taxon>Rhabditomorpha</taxon>
        <taxon>Strongyloidea</taxon>
        <taxon>Heligmosomidae</taxon>
        <taxon>Nippostrongylus</taxon>
    </lineage>
</organism>
<evidence type="ECO:0000313" key="3">
    <source>
        <dbReference type="WBParaSite" id="NBR_0000613201-mRNA-1"/>
    </source>
</evidence>
<dbReference type="WBParaSite" id="NBR_0000613201-mRNA-1">
    <property type="protein sequence ID" value="NBR_0000613201-mRNA-1"/>
    <property type="gene ID" value="NBR_0000613201"/>
</dbReference>
<dbReference type="EMBL" id="UYSL01019779">
    <property type="protein sequence ID" value="VDL69722.1"/>
    <property type="molecule type" value="Genomic_DNA"/>
</dbReference>
<dbReference type="AlphaFoldDB" id="A0A0N4XTZ9"/>
<evidence type="ECO:0000313" key="1">
    <source>
        <dbReference type="EMBL" id="VDL69722.1"/>
    </source>
</evidence>
<keyword evidence="2" id="KW-1185">Reference proteome</keyword>
<name>A0A0N4XTZ9_NIPBR</name>
<reference evidence="1 2" key="2">
    <citation type="submission" date="2018-11" db="EMBL/GenBank/DDBJ databases">
        <authorList>
            <consortium name="Pathogen Informatics"/>
        </authorList>
    </citation>
    <scope>NUCLEOTIDE SEQUENCE [LARGE SCALE GENOMIC DNA]</scope>
</reference>
<accession>A0A0N4XTZ9</accession>